<dbReference type="EMBL" id="FOUJ01000001">
    <property type="protein sequence ID" value="SFM16413.1"/>
    <property type="molecule type" value="Genomic_DNA"/>
</dbReference>
<dbReference type="RefSeq" id="WP_091931772.1">
    <property type="nucleotide sequence ID" value="NZ_FOUJ01000001.1"/>
</dbReference>
<evidence type="ECO:0000256" key="1">
    <source>
        <dbReference type="SAM" id="Phobius"/>
    </source>
</evidence>
<dbReference type="AlphaFoldDB" id="A0A1I4NMM9"/>
<accession>A0A1I4NMM9</accession>
<reference evidence="3" key="1">
    <citation type="submission" date="2016-10" db="EMBL/GenBank/DDBJ databases">
        <authorList>
            <person name="Varghese N."/>
            <person name="Submissions S."/>
        </authorList>
    </citation>
    <scope>NUCLEOTIDE SEQUENCE [LARGE SCALE GENOMIC DNA]</scope>
    <source>
        <strain evidence="3">Mob M</strain>
    </source>
</reference>
<feature type="transmembrane region" description="Helical" evidence="1">
    <location>
        <begin position="314"/>
        <end position="336"/>
    </location>
</feature>
<dbReference type="OrthoDB" id="383788at2157"/>
<sequence>MDLLACTATDQGVGIVHTRSSRCIDNNIFTIPLKVTEKDFFERTKNLMVNSCMTEEDIVDSYLPRVNSYGICVPYYIFRLNYTVKLDYTAVYIETKHYTEDVKRIDPNGNPFFVSEIRIEHERENYPMSTEVHSSQEATYIAAYQDQYTDAVNENISFLSFIEHYKIPREQIQYYNPGMQGFKEIPFSVKPDDLKNIFDKKVRKNILKGIELQGHKQENIVIRDIKPDKFECIRVYVPFRMHRYDYNNKKYFMLMNCCDGRSCNNGKPMDPVQEAKHIMSFAGIYIGIFGLLTCLMILYSFIAGTIGSTDWIEILTAGLVSYAPIAFLLPLVIAGIHVSHQKSLVRGSKEEKVNELFKKRGII</sequence>
<evidence type="ECO:0000313" key="3">
    <source>
        <dbReference type="Proteomes" id="UP000198535"/>
    </source>
</evidence>
<name>A0A1I4NMM9_9EURY</name>
<evidence type="ECO:0000313" key="2">
    <source>
        <dbReference type="EMBL" id="SFM16413.1"/>
    </source>
</evidence>
<keyword evidence="1" id="KW-0472">Membrane</keyword>
<keyword evidence="3" id="KW-1185">Reference proteome</keyword>
<protein>
    <submittedName>
        <fullName evidence="2">Uncharacterized protein</fullName>
    </submittedName>
</protein>
<keyword evidence="1" id="KW-1133">Transmembrane helix</keyword>
<organism evidence="2 3">
    <name type="scientific">Methanolobus profundi</name>
    <dbReference type="NCBI Taxonomy" id="487685"/>
    <lineage>
        <taxon>Archaea</taxon>
        <taxon>Methanobacteriati</taxon>
        <taxon>Methanobacteriota</taxon>
        <taxon>Stenosarchaea group</taxon>
        <taxon>Methanomicrobia</taxon>
        <taxon>Methanosarcinales</taxon>
        <taxon>Methanosarcinaceae</taxon>
        <taxon>Methanolobus</taxon>
    </lineage>
</organism>
<keyword evidence="1" id="KW-0812">Transmembrane</keyword>
<feature type="transmembrane region" description="Helical" evidence="1">
    <location>
        <begin position="278"/>
        <end position="302"/>
    </location>
</feature>
<proteinExistence type="predicted"/>
<dbReference type="STRING" id="487685.SAMN04488696_0135"/>
<gene>
    <name evidence="2" type="ORF">SAMN04488696_0135</name>
</gene>
<dbReference type="Proteomes" id="UP000198535">
    <property type="component" value="Unassembled WGS sequence"/>
</dbReference>